<dbReference type="PROSITE" id="PS01186">
    <property type="entry name" value="EGF_2"/>
    <property type="match status" value="1"/>
</dbReference>
<evidence type="ECO:0000259" key="8">
    <source>
        <dbReference type="PROSITE" id="PS50026"/>
    </source>
</evidence>
<evidence type="ECO:0000256" key="5">
    <source>
        <dbReference type="ARBA" id="ARBA00023157"/>
    </source>
</evidence>
<dbReference type="PANTHER" id="PTHR15427:SF3">
    <property type="entry name" value="MULTIMERIN-1"/>
    <property type="match status" value="1"/>
</dbReference>
<dbReference type="InterPro" id="IPR001881">
    <property type="entry name" value="EGF-like_Ca-bd_dom"/>
</dbReference>
<feature type="domain" description="EGF-like" evidence="8">
    <location>
        <begin position="799"/>
        <end position="835"/>
    </location>
</feature>
<dbReference type="InterPro" id="IPR000742">
    <property type="entry name" value="EGF"/>
</dbReference>
<comment type="subcellular location">
    <subcellularLocation>
        <location evidence="1">Secreted</location>
    </subcellularLocation>
</comment>
<evidence type="ECO:0000259" key="10">
    <source>
        <dbReference type="PROSITE" id="PS51041"/>
    </source>
</evidence>
<dbReference type="GO" id="GO:0005576">
    <property type="term" value="C:extracellular region"/>
    <property type="evidence" value="ECO:0007669"/>
    <property type="project" value="UniProtKB-SubCell"/>
</dbReference>
<dbReference type="InterPro" id="IPR008983">
    <property type="entry name" value="Tumour_necrosis_fac-like_dom"/>
</dbReference>
<evidence type="ECO:0000259" key="9">
    <source>
        <dbReference type="PROSITE" id="PS50871"/>
    </source>
</evidence>
<feature type="domain" description="C1q" evidence="9">
    <location>
        <begin position="854"/>
        <end position="986"/>
    </location>
</feature>
<keyword evidence="2" id="KW-0964">Secreted</keyword>
<evidence type="ECO:0000256" key="2">
    <source>
        <dbReference type="ARBA" id="ARBA00022525"/>
    </source>
</evidence>
<keyword evidence="5 6" id="KW-1015">Disulfide bond</keyword>
<keyword evidence="6" id="KW-0245">EGF-like domain</keyword>
<dbReference type="PROSITE" id="PS50026">
    <property type="entry name" value="EGF_3"/>
    <property type="match status" value="1"/>
</dbReference>
<feature type="disulfide bond" evidence="6">
    <location>
        <begin position="825"/>
        <end position="834"/>
    </location>
</feature>
<evidence type="ECO:0000256" key="6">
    <source>
        <dbReference type="PROSITE-ProRule" id="PRU00076"/>
    </source>
</evidence>
<evidence type="ECO:0000256" key="1">
    <source>
        <dbReference type="ARBA" id="ARBA00004613"/>
    </source>
</evidence>
<evidence type="ECO:0008006" key="13">
    <source>
        <dbReference type="Google" id="ProtNLM"/>
    </source>
</evidence>
<comment type="caution">
    <text evidence="6">Lacks conserved residue(s) required for the propagation of feature annotation.</text>
</comment>
<dbReference type="PANTHER" id="PTHR15427">
    <property type="entry name" value="EMILIN ELASTIN MICROFIBRIL INTERFACE-LOCATED PROTEIN ELASTIN MICROFIBRIL INTERFACER"/>
    <property type="match status" value="1"/>
</dbReference>
<dbReference type="AlphaFoldDB" id="A0A8J6F2B2"/>
<dbReference type="Pfam" id="PF00386">
    <property type="entry name" value="C1q"/>
    <property type="match status" value="1"/>
</dbReference>
<dbReference type="Proteomes" id="UP000770717">
    <property type="component" value="Unassembled WGS sequence"/>
</dbReference>
<dbReference type="FunFam" id="2.60.120.40:FF:000009">
    <property type="entry name" value="Multimerin-1"/>
    <property type="match status" value="1"/>
</dbReference>
<feature type="domain" description="EMI" evidence="10">
    <location>
        <begin position="1"/>
        <end position="59"/>
    </location>
</feature>
<evidence type="ECO:0000313" key="11">
    <source>
        <dbReference type="EMBL" id="KAG9480362.1"/>
    </source>
</evidence>
<dbReference type="OrthoDB" id="10044191at2759"/>
<evidence type="ECO:0000313" key="12">
    <source>
        <dbReference type="Proteomes" id="UP000770717"/>
    </source>
</evidence>
<dbReference type="PROSITE" id="PS00022">
    <property type="entry name" value="EGF_1"/>
    <property type="match status" value="1"/>
</dbReference>
<organism evidence="11 12">
    <name type="scientific">Eleutherodactylus coqui</name>
    <name type="common">Puerto Rican coqui</name>
    <dbReference type="NCBI Taxonomy" id="57060"/>
    <lineage>
        <taxon>Eukaryota</taxon>
        <taxon>Metazoa</taxon>
        <taxon>Chordata</taxon>
        <taxon>Craniata</taxon>
        <taxon>Vertebrata</taxon>
        <taxon>Euteleostomi</taxon>
        <taxon>Amphibia</taxon>
        <taxon>Batrachia</taxon>
        <taxon>Anura</taxon>
        <taxon>Neobatrachia</taxon>
        <taxon>Hyloidea</taxon>
        <taxon>Eleutherodactylidae</taxon>
        <taxon>Eleutherodactylinae</taxon>
        <taxon>Eleutherodactylus</taxon>
        <taxon>Eleutherodactylus</taxon>
    </lineage>
</organism>
<keyword evidence="3" id="KW-0732">Signal</keyword>
<dbReference type="PRINTS" id="PR00007">
    <property type="entry name" value="COMPLEMNTC1Q"/>
</dbReference>
<protein>
    <recommendedName>
        <fullName evidence="13">Multimerin-1</fullName>
    </recommendedName>
</protein>
<gene>
    <name evidence="11" type="ORF">GDO78_012050</name>
</gene>
<evidence type="ECO:0000256" key="4">
    <source>
        <dbReference type="ARBA" id="ARBA00023054"/>
    </source>
</evidence>
<dbReference type="Pfam" id="PF07546">
    <property type="entry name" value="EMI"/>
    <property type="match status" value="1"/>
</dbReference>
<keyword evidence="12" id="KW-1185">Reference proteome</keyword>
<dbReference type="EMBL" id="WNTK01000007">
    <property type="protein sequence ID" value="KAG9480362.1"/>
    <property type="molecule type" value="Genomic_DNA"/>
</dbReference>
<proteinExistence type="predicted"/>
<dbReference type="GO" id="GO:0030948">
    <property type="term" value="P:negative regulation of vascular endothelial growth factor receptor signaling pathway"/>
    <property type="evidence" value="ECO:0007669"/>
    <property type="project" value="TreeGrafter"/>
</dbReference>
<reference evidence="11" key="1">
    <citation type="thesis" date="2020" institute="ProQuest LLC" country="789 East Eisenhower Parkway, Ann Arbor, MI, USA">
        <title>Comparative Genomics and Chromosome Evolution.</title>
        <authorList>
            <person name="Mudd A.B."/>
        </authorList>
    </citation>
    <scope>NUCLEOTIDE SEQUENCE</scope>
    <source>
        <strain evidence="11">HN-11 Male</strain>
        <tissue evidence="11">Kidney and liver</tissue>
    </source>
</reference>
<evidence type="ECO:0000256" key="7">
    <source>
        <dbReference type="SAM" id="Coils"/>
    </source>
</evidence>
<evidence type="ECO:0000256" key="3">
    <source>
        <dbReference type="ARBA" id="ARBA00022729"/>
    </source>
</evidence>
<dbReference type="PROSITE" id="PS00010">
    <property type="entry name" value="ASX_HYDROXYL"/>
    <property type="match status" value="1"/>
</dbReference>
<dbReference type="InterPro" id="IPR050392">
    <property type="entry name" value="Collagen/C1q_domain"/>
</dbReference>
<dbReference type="SUPFAM" id="SSF49842">
    <property type="entry name" value="TNF-like"/>
    <property type="match status" value="1"/>
</dbReference>
<dbReference type="Pfam" id="PF00008">
    <property type="entry name" value="EGF"/>
    <property type="match status" value="1"/>
</dbReference>
<dbReference type="SMART" id="SM00181">
    <property type="entry name" value="EGF"/>
    <property type="match status" value="1"/>
</dbReference>
<dbReference type="SMART" id="SM00110">
    <property type="entry name" value="C1Q"/>
    <property type="match status" value="1"/>
</dbReference>
<accession>A0A8J6F2B2</accession>
<dbReference type="GO" id="GO:0090051">
    <property type="term" value="P:negative regulation of cell migration involved in sprouting angiogenesis"/>
    <property type="evidence" value="ECO:0007669"/>
    <property type="project" value="TreeGrafter"/>
</dbReference>
<sequence length="986" mass="111454">MENMETYVSSGSNPCAWNMGGCSLRTRVISQPVYTLKHKIVTTLEWKCCPGYSGEQCKVKAQQIQKPKHENQAESSLAVNAVDSGDNRTPTYDPALQQKLTDQIYNQETKLILLQKNAENISLSLSNVHAILHSLEEKINEADEKNLPSFLKDLKSKSITELIKDIVKDQLTVLQGDMKETVALLYKSMSEISIEVERNKELVKTLNHTIISTHEKCVLEGENKATMDDVVELKNRVENLKNTAFVCTTSFNEMEEKHSALEKELEQEKLRNKDYFESLNNTLSKIREIHNQMLPEEHTEEPSVSAVNGSIHDNITEHFITLQERFKKQNIMMLQLYDDINSQDGKINNLTIMLDLQKQSIEKACEDRFSSCKNDFQKQLKKAKESMYVLNKTVSDVVLPLDNKIDKMNEQINDLCYDMEILQPLIERGAPFTMPTECEHGTDIGEINNEIKNITEVLNDVGSRMQELAKGQKELRSKAEAHEQTFERRLSECIIQIEDGLNSTMDVINNAVDSIHDNFVMKSSLSDMENVAELYNATLEKLEKVMLAIPQLNNTSEESRSSQQDVEEIGHYVKVSNENNSNLLTYSELYQKINAMQIRLEQNELNMTHMGEKLQLSETNANNCQSHLRSIESQVNLILINPPKNQKDETISNGNGQQEVNSRLKALEFKSVRMSSSIPQLNKTANEAKFLCQNIFITVKKVNDTVPRLIKAAQPNITHLQNGFEELIRSLVEMKIESVLSNLTSYVDNSLSDVKNNIAKLQKQMKAPVKKTIPSKKINQTASVIGRNQRNTDLADQDENFSCNSGPCLNGGTCINDLKGFTCACRHPFGGVNCSLKMSDDNTQSLDFSKGSYRYAPMVAFSASHTYGMTSPGPIRFNNLYVNYGASYAPSTGKFIVPYLGVYVFKFTIESYSHRVSGYLVVDGTDKIAFQSENINSNMYSDRMVTGDALLELNYGQEVWLRLTSGSIPAQYPPVTTFSGYLLYRT</sequence>
<dbReference type="InterPro" id="IPR000152">
    <property type="entry name" value="EGF-type_Asp/Asn_hydroxyl_site"/>
</dbReference>
<feature type="coiled-coil region" evidence="7">
    <location>
        <begin position="223"/>
        <end position="271"/>
    </location>
</feature>
<dbReference type="PROSITE" id="PS51041">
    <property type="entry name" value="EMI"/>
    <property type="match status" value="1"/>
</dbReference>
<dbReference type="EMBL" id="WNTK01000007">
    <property type="protein sequence ID" value="KAG9480363.1"/>
    <property type="molecule type" value="Genomic_DNA"/>
</dbReference>
<name>A0A8J6F2B2_ELECQ</name>
<dbReference type="PROSITE" id="PS50871">
    <property type="entry name" value="C1Q"/>
    <property type="match status" value="1"/>
</dbReference>
<dbReference type="InterPro" id="IPR011489">
    <property type="entry name" value="EMI_domain"/>
</dbReference>
<dbReference type="SMART" id="SM00179">
    <property type="entry name" value="EGF_CA"/>
    <property type="match status" value="1"/>
</dbReference>
<dbReference type="InterPro" id="IPR001073">
    <property type="entry name" value="C1q_dom"/>
</dbReference>
<comment type="caution">
    <text evidence="11">The sequence shown here is derived from an EMBL/GenBank/DDBJ whole genome shotgun (WGS) entry which is preliminary data.</text>
</comment>
<dbReference type="SUPFAM" id="SSF57196">
    <property type="entry name" value="EGF/Laminin"/>
    <property type="match status" value="1"/>
</dbReference>
<dbReference type="CDD" id="cd00054">
    <property type="entry name" value="EGF_CA"/>
    <property type="match status" value="1"/>
</dbReference>
<dbReference type="Gene3D" id="2.60.120.40">
    <property type="match status" value="1"/>
</dbReference>
<dbReference type="GO" id="GO:0005509">
    <property type="term" value="F:calcium ion binding"/>
    <property type="evidence" value="ECO:0007669"/>
    <property type="project" value="InterPro"/>
</dbReference>
<dbReference type="Gene3D" id="2.10.25.10">
    <property type="entry name" value="Laminin"/>
    <property type="match status" value="1"/>
</dbReference>
<keyword evidence="4 7" id="KW-0175">Coiled coil</keyword>